<dbReference type="Proteomes" id="UP000187203">
    <property type="component" value="Unassembled WGS sequence"/>
</dbReference>
<dbReference type="AlphaFoldDB" id="A0A1R3G669"/>
<dbReference type="SUPFAM" id="SSF49599">
    <property type="entry name" value="TRAF domain-like"/>
    <property type="match status" value="1"/>
</dbReference>
<organism evidence="4 5">
    <name type="scientific">Corchorus olitorius</name>
    <dbReference type="NCBI Taxonomy" id="93759"/>
    <lineage>
        <taxon>Eukaryota</taxon>
        <taxon>Viridiplantae</taxon>
        <taxon>Streptophyta</taxon>
        <taxon>Embryophyta</taxon>
        <taxon>Tracheophyta</taxon>
        <taxon>Spermatophyta</taxon>
        <taxon>Magnoliopsida</taxon>
        <taxon>eudicotyledons</taxon>
        <taxon>Gunneridae</taxon>
        <taxon>Pentapetalae</taxon>
        <taxon>rosids</taxon>
        <taxon>malvids</taxon>
        <taxon>Malvales</taxon>
        <taxon>Malvaceae</taxon>
        <taxon>Grewioideae</taxon>
        <taxon>Apeibeae</taxon>
        <taxon>Corchorus</taxon>
    </lineage>
</organism>
<comment type="caution">
    <text evidence="4">The sequence shown here is derived from an EMBL/GenBank/DDBJ whole genome shotgun (WGS) entry which is preliminary data.</text>
</comment>
<dbReference type="PANTHER" id="PTHR46236:SF35">
    <property type="entry name" value="MATH DOMAIN-CONTAINING PROTEIN"/>
    <property type="match status" value="1"/>
</dbReference>
<reference evidence="5" key="1">
    <citation type="submission" date="2013-09" db="EMBL/GenBank/DDBJ databases">
        <title>Corchorus olitorius genome sequencing.</title>
        <authorList>
            <person name="Alam M."/>
            <person name="Haque M.S."/>
            <person name="Islam M.S."/>
            <person name="Emdad E.M."/>
            <person name="Islam M.M."/>
            <person name="Ahmed B."/>
            <person name="Halim A."/>
            <person name="Hossen Q.M.M."/>
            <person name="Hossain M.Z."/>
            <person name="Ahmed R."/>
            <person name="Khan M.M."/>
            <person name="Islam R."/>
            <person name="Rashid M.M."/>
            <person name="Khan S.A."/>
            <person name="Rahman M.S."/>
            <person name="Alam M."/>
            <person name="Yahiya A.S."/>
            <person name="Khan M.S."/>
            <person name="Azam M.S."/>
            <person name="Haque T."/>
            <person name="Lashkar M.Z.H."/>
            <person name="Akhand A.I."/>
            <person name="Morshed G."/>
            <person name="Roy S."/>
            <person name="Uddin K.S."/>
            <person name="Rabeya T."/>
            <person name="Hossain A.S."/>
            <person name="Chowdhury A."/>
            <person name="Snigdha A.R."/>
            <person name="Mortoza M.S."/>
            <person name="Matin S.A."/>
            <person name="Hoque S.M.E."/>
            <person name="Islam M.K."/>
            <person name="Roy D.K."/>
            <person name="Haider R."/>
            <person name="Moosa M.M."/>
            <person name="Elias S.M."/>
            <person name="Hasan A.M."/>
            <person name="Jahan S."/>
            <person name="Shafiuddin M."/>
            <person name="Mahmood N."/>
            <person name="Shommy N.S."/>
        </authorList>
    </citation>
    <scope>NUCLEOTIDE SEQUENCE [LARGE SCALE GENOMIC DNA]</scope>
    <source>
        <strain evidence="5">cv. O-4</strain>
    </source>
</reference>
<dbReference type="InterPro" id="IPR002083">
    <property type="entry name" value="MATH/TRAF_dom"/>
</dbReference>
<keyword evidence="1 2" id="KW-0175">Coiled coil</keyword>
<dbReference type="InterPro" id="IPR050804">
    <property type="entry name" value="MCC"/>
</dbReference>
<keyword evidence="5" id="KW-1185">Reference proteome</keyword>
<evidence type="ECO:0000256" key="2">
    <source>
        <dbReference type="SAM" id="Coils"/>
    </source>
</evidence>
<evidence type="ECO:0000313" key="5">
    <source>
        <dbReference type="Proteomes" id="UP000187203"/>
    </source>
</evidence>
<evidence type="ECO:0000313" key="4">
    <source>
        <dbReference type="EMBL" id="OMO53557.1"/>
    </source>
</evidence>
<dbReference type="Gene3D" id="2.60.210.10">
    <property type="entry name" value="Apoptosis, Tumor Necrosis Factor Receptor Associated Protein 2, Chain A"/>
    <property type="match status" value="1"/>
</dbReference>
<dbReference type="OrthoDB" id="974022at2759"/>
<evidence type="ECO:0000259" key="3">
    <source>
        <dbReference type="PROSITE" id="PS50144"/>
    </source>
</evidence>
<feature type="coiled-coil region" evidence="2">
    <location>
        <begin position="255"/>
        <end position="327"/>
    </location>
</feature>
<sequence length="447" mass="51239">MEAAAVDSRPVRKFRWMIERFSRIENKKHYSDIFFVGGYPWRVLVFPKGNKVDHLSIYLAVADAATLPPGWTRFAHFRFTVKNQFGRKHSIFRDAWQEFNEKDPEWGFIEFIPLSELHDPNGGFLLNDACLILVEVDCSTDGTSDLLSHEFVVENDSNVLRDKMELETDNTIESDEDIEKDIDMFYTSLESELANQKTVSFQEEAMKALAKTEALNMAPVSFYETGKFSSLKNAFMVLSSFECSAALMIEQKTELLAMEENFKLLTERVAKAVQEKNLLSDKESAKLTLTRNLEKSLNIFKEIKVELKQSEQKIASLIEQLDEEQKHKMNILAVRKENFKATKDMKMELEAIGKEWPEYEAKAKAADDELKTVAAEWKRMKARPSMSSEVSVLVRFSTSISESELNIEKMKTLYQEIEENDADKKSMLASGPWTSSSTSAADYIHLI</sequence>
<dbReference type="SMART" id="SM00061">
    <property type="entry name" value="MATH"/>
    <property type="match status" value="1"/>
</dbReference>
<protein>
    <submittedName>
        <fullName evidence="4">TRAF-like family protein</fullName>
    </submittedName>
</protein>
<name>A0A1R3G669_9ROSI</name>
<accession>A0A1R3G669</accession>
<dbReference type="PROSITE" id="PS50144">
    <property type="entry name" value="MATH"/>
    <property type="match status" value="1"/>
</dbReference>
<gene>
    <name evidence="4" type="ORF">COLO4_36697</name>
</gene>
<dbReference type="CDD" id="cd00121">
    <property type="entry name" value="MATH"/>
    <property type="match status" value="1"/>
</dbReference>
<dbReference type="STRING" id="93759.A0A1R3G669"/>
<proteinExistence type="predicted"/>
<feature type="domain" description="MATH" evidence="3">
    <location>
        <begin position="11"/>
        <end position="136"/>
    </location>
</feature>
<dbReference type="EMBL" id="AWUE01023510">
    <property type="protein sequence ID" value="OMO53557.1"/>
    <property type="molecule type" value="Genomic_DNA"/>
</dbReference>
<evidence type="ECO:0000256" key="1">
    <source>
        <dbReference type="ARBA" id="ARBA00023054"/>
    </source>
</evidence>
<dbReference type="PANTHER" id="PTHR46236">
    <property type="entry name" value="TRAF-LIKE SUPERFAMILY PROTEIN"/>
    <property type="match status" value="1"/>
</dbReference>
<dbReference type="Pfam" id="PF22486">
    <property type="entry name" value="MATH_2"/>
    <property type="match status" value="1"/>
</dbReference>
<dbReference type="InterPro" id="IPR008974">
    <property type="entry name" value="TRAF-like"/>
</dbReference>